<keyword evidence="4" id="KW-1185">Reference proteome</keyword>
<keyword evidence="1" id="KW-0472">Membrane</keyword>
<gene>
    <name evidence="3" type="ORF">GRI97_03510</name>
</gene>
<dbReference type="PANTHER" id="PTHR34475:SF1">
    <property type="entry name" value="CYTOSKELETON PROTEIN RODZ"/>
    <property type="match status" value="1"/>
</dbReference>
<feature type="domain" description="HTH cro/C1-type" evidence="2">
    <location>
        <begin position="20"/>
        <end position="42"/>
    </location>
</feature>
<dbReference type="EMBL" id="WTYJ01000001">
    <property type="protein sequence ID" value="MXO98055.1"/>
    <property type="molecule type" value="Genomic_DNA"/>
</dbReference>
<evidence type="ECO:0000259" key="2">
    <source>
        <dbReference type="PROSITE" id="PS50943"/>
    </source>
</evidence>
<dbReference type="SMART" id="SM00530">
    <property type="entry name" value="HTH_XRE"/>
    <property type="match status" value="1"/>
</dbReference>
<evidence type="ECO:0000313" key="3">
    <source>
        <dbReference type="EMBL" id="MXO98055.1"/>
    </source>
</evidence>
<keyword evidence="1" id="KW-0812">Transmembrane</keyword>
<dbReference type="Gene3D" id="1.10.260.40">
    <property type="entry name" value="lambda repressor-like DNA-binding domains"/>
    <property type="match status" value="1"/>
</dbReference>
<dbReference type="AlphaFoldDB" id="A0A6I4TPL2"/>
<dbReference type="PANTHER" id="PTHR34475">
    <property type="match status" value="1"/>
</dbReference>
<dbReference type="GO" id="GO:0003677">
    <property type="term" value="F:DNA binding"/>
    <property type="evidence" value="ECO:0007669"/>
    <property type="project" value="InterPro"/>
</dbReference>
<name>A0A6I4TPL2_9SPHN</name>
<dbReference type="Proteomes" id="UP000469430">
    <property type="component" value="Unassembled WGS sequence"/>
</dbReference>
<accession>A0A6I4TPL2</accession>
<comment type="caution">
    <text evidence="3">The sequence shown here is derived from an EMBL/GenBank/DDBJ whole genome shotgun (WGS) entry which is preliminary data.</text>
</comment>
<feature type="transmembrane region" description="Helical" evidence="1">
    <location>
        <begin position="115"/>
        <end position="138"/>
    </location>
</feature>
<dbReference type="Pfam" id="PF13413">
    <property type="entry name" value="HTH_25"/>
    <property type="match status" value="1"/>
</dbReference>
<dbReference type="Pfam" id="PF13464">
    <property type="entry name" value="RodZ_C"/>
    <property type="match status" value="1"/>
</dbReference>
<protein>
    <submittedName>
        <fullName evidence="3">DUF4115 domain-containing protein</fullName>
    </submittedName>
</protein>
<dbReference type="CDD" id="cd00093">
    <property type="entry name" value="HTH_XRE"/>
    <property type="match status" value="1"/>
</dbReference>
<dbReference type="RefSeq" id="WP_161389728.1">
    <property type="nucleotide sequence ID" value="NZ_JBHSCP010000001.1"/>
</dbReference>
<reference evidence="3 4" key="1">
    <citation type="submission" date="2019-12" db="EMBL/GenBank/DDBJ databases">
        <title>Genomic-based taxomic classification of the family Erythrobacteraceae.</title>
        <authorList>
            <person name="Xu L."/>
        </authorList>
    </citation>
    <scope>NUCLEOTIDE SEQUENCE [LARGE SCALE GENOMIC DNA]</scope>
    <source>
        <strain evidence="3 4">S36</strain>
    </source>
</reference>
<sequence length="274" mass="29114">MSDHTQDNEPAGTAGIGARLKAAREAQGLSMQQLAEETRIPQRHLEAMEDDRFIALPGRTYALGFARTYAKLVELDPEQVAEEVRIQLNRNAPPEPVRSPAFEPGDPTRVPSRGLLWLVVLAVVVALGLAIAFLPSLFAPAGELPSLLADQEQTETATPAAGATPAAAATAAPTGPVVFTALEADVWVKFYDGQGTQLMQKQMAKGETYTVPADAQGPQLWTGRPDALSITVGGRAVPKLSDTQRIMRDIPITPQALLARGQATPAPVSTQSPQ</sequence>
<keyword evidence="1" id="KW-1133">Transmembrane helix</keyword>
<dbReference type="SUPFAM" id="SSF47413">
    <property type="entry name" value="lambda repressor-like DNA-binding domains"/>
    <property type="match status" value="1"/>
</dbReference>
<dbReference type="InterPro" id="IPR001387">
    <property type="entry name" value="Cro/C1-type_HTH"/>
</dbReference>
<organism evidence="3 4">
    <name type="scientific">Croceibacterium xixiisoli</name>
    <dbReference type="NCBI Taxonomy" id="1476466"/>
    <lineage>
        <taxon>Bacteria</taxon>
        <taxon>Pseudomonadati</taxon>
        <taxon>Pseudomonadota</taxon>
        <taxon>Alphaproteobacteria</taxon>
        <taxon>Sphingomonadales</taxon>
        <taxon>Erythrobacteraceae</taxon>
        <taxon>Croceibacterium</taxon>
    </lineage>
</organism>
<evidence type="ECO:0000313" key="4">
    <source>
        <dbReference type="Proteomes" id="UP000469430"/>
    </source>
</evidence>
<evidence type="ECO:0000256" key="1">
    <source>
        <dbReference type="SAM" id="Phobius"/>
    </source>
</evidence>
<proteinExistence type="predicted"/>
<dbReference type="PROSITE" id="PS50943">
    <property type="entry name" value="HTH_CROC1"/>
    <property type="match status" value="1"/>
</dbReference>
<dbReference type="InterPro" id="IPR025194">
    <property type="entry name" value="RodZ-like_C"/>
</dbReference>
<dbReference type="InterPro" id="IPR010982">
    <property type="entry name" value="Lambda_DNA-bd_dom_sf"/>
</dbReference>
<dbReference type="InterPro" id="IPR050400">
    <property type="entry name" value="Bact_Cytoskel_RodZ"/>
</dbReference>
<dbReference type="OrthoDB" id="9790252at2"/>